<protein>
    <submittedName>
        <fullName evidence="1">Uncharacterized protein</fullName>
    </submittedName>
</protein>
<dbReference type="AlphaFoldDB" id="A0A084ZQB3"/>
<dbReference type="EMBL" id="JMTB01000114">
    <property type="protein sequence ID" value="KFB99657.1"/>
    <property type="molecule type" value="Genomic_DNA"/>
</dbReference>
<comment type="caution">
    <text evidence="1">The sequence shown here is derived from an EMBL/GenBank/DDBJ whole genome shotgun (WGS) entry which is preliminary data.</text>
</comment>
<dbReference type="Proteomes" id="UP000028630">
    <property type="component" value="Unassembled WGS sequence"/>
</dbReference>
<gene>
    <name evidence="1" type="ORF">GTGU_04096</name>
</gene>
<accession>A0A084ZQB3</accession>
<proteinExistence type="predicted"/>
<organism evidence="1 2">
    <name type="scientific">Trabulsiella guamensis ATCC 49490</name>
    <dbReference type="NCBI Taxonomy" id="1005994"/>
    <lineage>
        <taxon>Bacteria</taxon>
        <taxon>Pseudomonadati</taxon>
        <taxon>Pseudomonadota</taxon>
        <taxon>Gammaproteobacteria</taxon>
        <taxon>Enterobacterales</taxon>
        <taxon>Enterobacteriaceae</taxon>
        <taxon>Trabulsiella</taxon>
    </lineage>
</organism>
<name>A0A084ZQB3_9ENTR</name>
<evidence type="ECO:0000313" key="1">
    <source>
        <dbReference type="EMBL" id="KFB99657.1"/>
    </source>
</evidence>
<sequence length="58" mass="6635">MSEHDKIIERMKYVLDALDETPVQAASNEYPSSTIRELASEILLKSCAKYPIDRFAMD</sequence>
<keyword evidence="2" id="KW-1185">Reference proteome</keyword>
<dbReference type="RefSeq" id="WP_156964217.1">
    <property type="nucleotide sequence ID" value="NZ_JMTB01000114.1"/>
</dbReference>
<reference evidence="2" key="1">
    <citation type="submission" date="2014-05" db="EMBL/GenBank/DDBJ databases">
        <title>ATOL: Assembling a taxonomically balanced genome-scale reconstruction of the evolutionary history of the Enterobacteriaceae.</title>
        <authorList>
            <person name="Plunkett G. III"/>
            <person name="Neeno-Eckwall E.C."/>
            <person name="Glasner J.D."/>
            <person name="Perna N.T."/>
        </authorList>
    </citation>
    <scope>NUCLEOTIDE SEQUENCE [LARGE SCALE GENOMIC DNA]</scope>
    <source>
        <strain evidence="2">ATCC 49490</strain>
    </source>
</reference>
<evidence type="ECO:0000313" key="2">
    <source>
        <dbReference type="Proteomes" id="UP000028630"/>
    </source>
</evidence>